<name>A0A494Z7U1_9BACI</name>
<dbReference type="AlphaFoldDB" id="A0A494Z7U1"/>
<dbReference type="EMBL" id="RBZO01000001">
    <property type="protein sequence ID" value="RKQ18655.1"/>
    <property type="molecule type" value="Genomic_DNA"/>
</dbReference>
<keyword evidence="2" id="KW-1185">Reference proteome</keyword>
<dbReference type="RefSeq" id="WP_121127627.1">
    <property type="nucleotide sequence ID" value="NZ_JBHUFK010000020.1"/>
</dbReference>
<proteinExistence type="predicted"/>
<dbReference type="OrthoDB" id="5510862at2"/>
<gene>
    <name evidence="1" type="ORF">D8M05_00640</name>
</gene>
<reference evidence="1 2" key="1">
    <citation type="journal article" date="2015" name="Antonie Van Leeuwenhoek">
        <title>Oceanobacillus bengalensis sp. nov., a bacterium isolated from seawater of the Bay of Bengal.</title>
        <authorList>
            <person name="Yongchang O."/>
            <person name="Xiang W."/>
            <person name="Wang G."/>
        </authorList>
    </citation>
    <scope>NUCLEOTIDE SEQUENCE [LARGE SCALE GENOMIC DNA]</scope>
    <source>
        <strain evidence="1 2">MCCC 1K00260</strain>
    </source>
</reference>
<dbReference type="InterPro" id="IPR016024">
    <property type="entry name" value="ARM-type_fold"/>
</dbReference>
<protein>
    <recommendedName>
        <fullName evidence="3">HEAT repeat domain-containing protein</fullName>
    </recommendedName>
</protein>
<accession>A0A494Z7U1</accession>
<comment type="caution">
    <text evidence="1">The sequence shown here is derived from an EMBL/GenBank/DDBJ whole genome shotgun (WGS) entry which is preliminary data.</text>
</comment>
<evidence type="ECO:0000313" key="1">
    <source>
        <dbReference type="EMBL" id="RKQ18655.1"/>
    </source>
</evidence>
<evidence type="ECO:0000313" key="2">
    <source>
        <dbReference type="Proteomes" id="UP000281813"/>
    </source>
</evidence>
<dbReference type="SUPFAM" id="SSF48371">
    <property type="entry name" value="ARM repeat"/>
    <property type="match status" value="1"/>
</dbReference>
<dbReference type="Proteomes" id="UP000281813">
    <property type="component" value="Unassembled WGS sequence"/>
</dbReference>
<sequence length="183" mass="21481">MNGTIKAYFEELYAADKNVQYEAYNQIMIAIDNKVDWAYEVWDELKESLKHKDNHERSRAAQFLCGLAKSDPENRMLQDFSSVWEVTKDKKFVTARHSLQSIWKIGLAGSEQKALVLDHFSNRFINGTDEKNYTLIRFDMIQGLRNLYDVLNDEGIKKLALDLIEKEEDVKYKKKYTAVWKNT</sequence>
<organism evidence="1 2">
    <name type="scientific">Oceanobacillus bengalensis</name>
    <dbReference type="NCBI Taxonomy" id="1435466"/>
    <lineage>
        <taxon>Bacteria</taxon>
        <taxon>Bacillati</taxon>
        <taxon>Bacillota</taxon>
        <taxon>Bacilli</taxon>
        <taxon>Bacillales</taxon>
        <taxon>Bacillaceae</taxon>
        <taxon>Oceanobacillus</taxon>
    </lineage>
</organism>
<evidence type="ECO:0008006" key="3">
    <source>
        <dbReference type="Google" id="ProtNLM"/>
    </source>
</evidence>